<reference evidence="4" key="1">
    <citation type="submission" date="2016-11" db="EMBL/GenBank/DDBJ databases">
        <authorList>
            <person name="Varghese N."/>
            <person name="Submissions S."/>
        </authorList>
    </citation>
    <scope>NUCLEOTIDE SEQUENCE [LARGE SCALE GENOMIC DNA]</scope>
    <source>
        <strain evidence="4">DSM 22638</strain>
    </source>
</reference>
<dbReference type="STRING" id="570519.SAMN04488116_2292"/>
<keyword evidence="4" id="KW-1185">Reference proteome</keyword>
<keyword evidence="1" id="KW-1133">Transmembrane helix</keyword>
<dbReference type="EMBL" id="FQWL01000003">
    <property type="protein sequence ID" value="SHG73041.1"/>
    <property type="molecule type" value="Genomic_DNA"/>
</dbReference>
<evidence type="ECO:0000259" key="2">
    <source>
        <dbReference type="PROSITE" id="PS50930"/>
    </source>
</evidence>
<dbReference type="RefSeq" id="WP_073179636.1">
    <property type="nucleotide sequence ID" value="NZ_FQWL01000003.1"/>
</dbReference>
<feature type="transmembrane region" description="Helical" evidence="1">
    <location>
        <begin position="35"/>
        <end position="55"/>
    </location>
</feature>
<dbReference type="SMART" id="SM00850">
    <property type="entry name" value="LytTR"/>
    <property type="match status" value="1"/>
</dbReference>
<dbReference type="PANTHER" id="PTHR37299">
    <property type="entry name" value="TRANSCRIPTIONAL REGULATOR-RELATED"/>
    <property type="match status" value="1"/>
</dbReference>
<evidence type="ECO:0000256" key="1">
    <source>
        <dbReference type="SAM" id="Phobius"/>
    </source>
</evidence>
<dbReference type="GO" id="GO:0003677">
    <property type="term" value="F:DNA binding"/>
    <property type="evidence" value="ECO:0007669"/>
    <property type="project" value="UniProtKB-KW"/>
</dbReference>
<protein>
    <submittedName>
        <fullName evidence="3">LytTr DNA-binding domain-containing protein</fullName>
    </submittedName>
</protein>
<sequence>MKIRNFTGLIIVIASILGLLIYWREYATRDQVEVYQVVLWQVGIWMPWLLGFMALQGLEKWSRNIKNNLFLLITASLILIVLHFGWFFWLSSNASPYLHLEGSKFGVYRYFFIFWTFIDLGLVWFIIDKLKTSEHEKQDPPLLLELTRGGNTVFCEPSQIHLLAAENYYTKLFTSEGVFVMRRPLKSFLEVLPDRTFQKIHRSTIINLEQVSELARGNGSTLEVVMKDGTRKRVSKNYIKEVKRFFKDRTY</sequence>
<dbReference type="Proteomes" id="UP000184532">
    <property type="component" value="Unassembled WGS sequence"/>
</dbReference>
<keyword evidence="1" id="KW-0472">Membrane</keyword>
<organism evidence="3 4">
    <name type="scientific">Flagellimonas flava</name>
    <dbReference type="NCBI Taxonomy" id="570519"/>
    <lineage>
        <taxon>Bacteria</taxon>
        <taxon>Pseudomonadati</taxon>
        <taxon>Bacteroidota</taxon>
        <taxon>Flavobacteriia</taxon>
        <taxon>Flavobacteriales</taxon>
        <taxon>Flavobacteriaceae</taxon>
        <taxon>Flagellimonas</taxon>
    </lineage>
</organism>
<dbReference type="InterPro" id="IPR046947">
    <property type="entry name" value="LytR-like"/>
</dbReference>
<feature type="domain" description="HTH LytTR-type" evidence="2">
    <location>
        <begin position="144"/>
        <end position="248"/>
    </location>
</feature>
<name>A0A1M5M6Y0_9FLAO</name>
<dbReference type="PANTHER" id="PTHR37299:SF1">
    <property type="entry name" value="STAGE 0 SPORULATION PROTEIN A HOMOLOG"/>
    <property type="match status" value="1"/>
</dbReference>
<dbReference type="AlphaFoldDB" id="A0A1M5M6Y0"/>
<evidence type="ECO:0000313" key="3">
    <source>
        <dbReference type="EMBL" id="SHG73041.1"/>
    </source>
</evidence>
<feature type="transmembrane region" description="Helical" evidence="1">
    <location>
        <begin position="7"/>
        <end position="23"/>
    </location>
</feature>
<dbReference type="GO" id="GO:0000156">
    <property type="term" value="F:phosphorelay response regulator activity"/>
    <property type="evidence" value="ECO:0007669"/>
    <property type="project" value="InterPro"/>
</dbReference>
<accession>A0A1M5M6Y0</accession>
<keyword evidence="3" id="KW-0238">DNA-binding</keyword>
<proteinExistence type="predicted"/>
<dbReference type="Gene3D" id="2.40.50.1020">
    <property type="entry name" value="LytTr DNA-binding domain"/>
    <property type="match status" value="1"/>
</dbReference>
<feature type="transmembrane region" description="Helical" evidence="1">
    <location>
        <begin position="108"/>
        <end position="127"/>
    </location>
</feature>
<dbReference type="Pfam" id="PF04397">
    <property type="entry name" value="LytTR"/>
    <property type="match status" value="1"/>
</dbReference>
<gene>
    <name evidence="3" type="ORF">SAMN04488116_2292</name>
</gene>
<dbReference type="PROSITE" id="PS50930">
    <property type="entry name" value="HTH_LYTTR"/>
    <property type="match status" value="1"/>
</dbReference>
<keyword evidence="1" id="KW-0812">Transmembrane</keyword>
<evidence type="ECO:0000313" key="4">
    <source>
        <dbReference type="Proteomes" id="UP000184532"/>
    </source>
</evidence>
<dbReference type="InterPro" id="IPR007492">
    <property type="entry name" value="LytTR_DNA-bd_dom"/>
</dbReference>
<feature type="transmembrane region" description="Helical" evidence="1">
    <location>
        <begin position="67"/>
        <end position="88"/>
    </location>
</feature>
<dbReference type="OrthoDB" id="1430683at2"/>